<name>A0A9P6GVI0_9MICR</name>
<evidence type="ECO:0000313" key="2">
    <source>
        <dbReference type="Proteomes" id="UP000740883"/>
    </source>
</evidence>
<keyword evidence="2" id="KW-1185">Reference proteome</keyword>
<protein>
    <submittedName>
        <fullName evidence="1">Uncharacterized protein</fullName>
    </submittedName>
</protein>
<evidence type="ECO:0000313" key="1">
    <source>
        <dbReference type="EMBL" id="KAF9760684.1"/>
    </source>
</evidence>
<sequence length="366" mass="42946">MRIVYGFYIFISRVLTGPAFKIYMTGVYEEKLSRHCTRFLYEGNNLNLAEMSIPNEQCSSGEKDLFRIDKRENIIYSMFKYDFLKKVNSPSAHNINGSYQMEQVFDLDFRNGTAQYRIVTEFRYLSGTDKKFKLKTKVVRADLNIDGVHIIFENNEVRFNAINDDSTRFIDLFNFLFKDKFKDIRVAIISMASESYYYFSDDQLLKAIANRINGFCEKESIDLEITPKDNDCKLFLALLKHVRDCSERRQNSAFDQILYLMKKDEGTTKMFHCVCIDIDIDVNRVPNYGVETTIEDIKDLTIHFSDVTGKERKYGKESYFVFGNKICIKMEHLLLYETVELNIISKKRQILEVPVREFLVDYLAAC</sequence>
<dbReference type="Proteomes" id="UP000740883">
    <property type="component" value="Unassembled WGS sequence"/>
</dbReference>
<comment type="caution">
    <text evidence="1">The sequence shown here is derived from an EMBL/GenBank/DDBJ whole genome shotgun (WGS) entry which is preliminary data.</text>
</comment>
<organism evidence="1 2">
    <name type="scientific">Nosema granulosis</name>
    <dbReference type="NCBI Taxonomy" id="83296"/>
    <lineage>
        <taxon>Eukaryota</taxon>
        <taxon>Fungi</taxon>
        <taxon>Fungi incertae sedis</taxon>
        <taxon>Microsporidia</taxon>
        <taxon>Nosematidae</taxon>
        <taxon>Nosema</taxon>
    </lineage>
</organism>
<reference evidence="1 2" key="1">
    <citation type="journal article" date="2020" name="Genome Biol. Evol.">
        <title>Comparative genomics of strictly vertically transmitted, feminizing microsporidia endosymbionts of amphipod crustaceans.</title>
        <authorList>
            <person name="Cormier A."/>
            <person name="Chebbi M.A."/>
            <person name="Giraud I."/>
            <person name="Wattier R."/>
            <person name="Teixeira M."/>
            <person name="Gilbert C."/>
            <person name="Rigaud T."/>
            <person name="Cordaux R."/>
        </authorList>
    </citation>
    <scope>NUCLEOTIDE SEQUENCE [LARGE SCALE GENOMIC DNA]</scope>
    <source>
        <strain evidence="1 2">Ou3-Ou53</strain>
    </source>
</reference>
<gene>
    <name evidence="1" type="ORF">NGRA_3053</name>
</gene>
<dbReference type="EMBL" id="SBJO01000543">
    <property type="protein sequence ID" value="KAF9760684.1"/>
    <property type="molecule type" value="Genomic_DNA"/>
</dbReference>
<accession>A0A9P6GVI0</accession>
<proteinExistence type="predicted"/>
<dbReference type="AlphaFoldDB" id="A0A9P6GVI0"/>